<evidence type="ECO:0000256" key="3">
    <source>
        <dbReference type="ARBA" id="ARBA00010400"/>
    </source>
</evidence>
<evidence type="ECO:0000259" key="8">
    <source>
        <dbReference type="Pfam" id="PF22748"/>
    </source>
</evidence>
<keyword evidence="14" id="KW-1185">Reference proteome</keyword>
<evidence type="ECO:0000259" key="7">
    <source>
        <dbReference type="Pfam" id="PF18634"/>
    </source>
</evidence>
<feature type="domain" description="RXLR phytopathogen effector protein WY-domain" evidence="7">
    <location>
        <begin position="50"/>
        <end position="100"/>
    </location>
</feature>
<evidence type="ECO:0008006" key="15">
    <source>
        <dbReference type="Google" id="ProtNLM"/>
    </source>
</evidence>
<gene>
    <name evidence="13" type="ORF">PC110_g13607</name>
    <name evidence="9" type="ORF">PC115_g11584</name>
    <name evidence="10" type="ORF">PC117_g12805</name>
    <name evidence="11" type="ORF">PC118_g12181</name>
    <name evidence="12" type="ORF">PC129_g10551</name>
</gene>
<comment type="subcellular location">
    <subcellularLocation>
        <location evidence="1">Host cell</location>
    </subcellularLocation>
    <subcellularLocation>
        <location evidence="2">Secreted</location>
    </subcellularLocation>
</comment>
<dbReference type="Proteomes" id="UP000251314">
    <property type="component" value="Unassembled WGS sequence"/>
</dbReference>
<dbReference type="GO" id="GO:0043657">
    <property type="term" value="C:host cell"/>
    <property type="evidence" value="ECO:0007669"/>
    <property type="project" value="UniProtKB-SubCell"/>
</dbReference>
<keyword evidence="6" id="KW-0843">Virulence</keyword>
<keyword evidence="4" id="KW-0964">Secreted</keyword>
<evidence type="ECO:0000256" key="1">
    <source>
        <dbReference type="ARBA" id="ARBA00004340"/>
    </source>
</evidence>
<dbReference type="EMBL" id="RCMV01000350">
    <property type="protein sequence ID" value="KAG3218657.1"/>
    <property type="molecule type" value="Genomic_DNA"/>
</dbReference>
<reference evidence="9" key="2">
    <citation type="submission" date="2018-10" db="EMBL/GenBank/DDBJ databases">
        <title>Effector identification in a new, highly contiguous assembly of the strawberry crown rot pathogen Phytophthora cactorum.</title>
        <authorList>
            <person name="Armitage A.D."/>
            <person name="Nellist C.F."/>
            <person name="Bates H."/>
            <person name="Vickerstaff R.J."/>
            <person name="Harrison R.J."/>
        </authorList>
    </citation>
    <scope>NUCLEOTIDE SEQUENCE</scope>
    <source>
        <strain evidence="9">4032</strain>
        <strain evidence="10">4040</strain>
        <strain evidence="11">P415</strain>
        <strain evidence="12">P421</strain>
    </source>
</reference>
<dbReference type="Proteomes" id="UP000736787">
    <property type="component" value="Unassembled WGS sequence"/>
</dbReference>
<dbReference type="Proteomes" id="UP000760860">
    <property type="component" value="Unassembled WGS sequence"/>
</dbReference>
<evidence type="ECO:0000256" key="2">
    <source>
        <dbReference type="ARBA" id="ARBA00004613"/>
    </source>
</evidence>
<evidence type="ECO:0000313" key="13">
    <source>
        <dbReference type="EMBL" id="RAW30042.1"/>
    </source>
</evidence>
<dbReference type="InterPro" id="IPR054463">
    <property type="entry name" value="PexRD54_WY"/>
</dbReference>
<dbReference type="AlphaFoldDB" id="A0A329S315"/>
<evidence type="ECO:0000313" key="14">
    <source>
        <dbReference type="Proteomes" id="UP000251314"/>
    </source>
</evidence>
<evidence type="ECO:0000313" key="9">
    <source>
        <dbReference type="EMBL" id="KAG2914776.1"/>
    </source>
</evidence>
<accession>A0A329S315</accession>
<feature type="domain" description="RxLR effector PexRD54 WY" evidence="8">
    <location>
        <begin position="114"/>
        <end position="155"/>
    </location>
</feature>
<evidence type="ECO:0000256" key="5">
    <source>
        <dbReference type="ARBA" id="ARBA00022729"/>
    </source>
</evidence>
<reference evidence="13 14" key="1">
    <citation type="submission" date="2018-01" db="EMBL/GenBank/DDBJ databases">
        <title>Draft genome of the strawberry crown rot pathogen Phytophthora cactorum.</title>
        <authorList>
            <person name="Armitage A.D."/>
            <person name="Lysoe E."/>
            <person name="Nellist C.F."/>
            <person name="Harrison R.J."/>
            <person name="Brurberg M.B."/>
        </authorList>
    </citation>
    <scope>NUCLEOTIDE SEQUENCE [LARGE SCALE GENOMIC DNA]</scope>
    <source>
        <strain evidence="13 14">10300</strain>
    </source>
</reference>
<comment type="similarity">
    <text evidence="3">Belongs to the RxLR effector family.</text>
</comment>
<name>A0A329S315_9STRA</name>
<dbReference type="InterPro" id="IPR040786">
    <property type="entry name" value="RXLR_WY"/>
</dbReference>
<dbReference type="EMBL" id="MJFZ01000392">
    <property type="protein sequence ID" value="RAW30042.1"/>
    <property type="molecule type" value="Genomic_DNA"/>
</dbReference>
<protein>
    <recommendedName>
        <fullName evidence="15">RXLR phytopathogen effector protein WY-domain domain-containing protein</fullName>
    </recommendedName>
</protein>
<dbReference type="EMBL" id="RCMK01000360">
    <property type="protein sequence ID" value="KAG2933613.1"/>
    <property type="molecule type" value="Genomic_DNA"/>
</dbReference>
<dbReference type="Pfam" id="PF22748">
    <property type="entry name" value="PexRD54_WY"/>
    <property type="match status" value="1"/>
</dbReference>
<dbReference type="Pfam" id="PF18634">
    <property type="entry name" value="RXLR_WY"/>
    <property type="match status" value="1"/>
</dbReference>
<dbReference type="Proteomes" id="UP000774804">
    <property type="component" value="Unassembled WGS sequence"/>
</dbReference>
<proteinExistence type="inferred from homology"/>
<dbReference type="EMBL" id="RCML01000385">
    <property type="protein sequence ID" value="KAG2978582.1"/>
    <property type="molecule type" value="Genomic_DNA"/>
</dbReference>
<sequence length="225" mass="26246">MTKLDELAYKMALKTTIDPMGIFKRLRVVKTGGKLDGNKEFILWLLYVNQYRTKRGGRFWFSDDKLFDLLRKTKSEEELVTLFQSLRQYQDIKYITDDMQAYMILSSASSHRLVNEAWLKSRETPEKVFNILRLGAEALFSLDSSPLFIQWLRYIIMYRAVVGSDSFTDLQTLDFLLERSRLSTTTSFGTLIQSFKDIPDLEMFAKKLSNAPLSKVGKRLRHNPD</sequence>
<dbReference type="GO" id="GO:0005576">
    <property type="term" value="C:extracellular region"/>
    <property type="evidence" value="ECO:0007669"/>
    <property type="project" value="UniProtKB-SubCell"/>
</dbReference>
<organism evidence="13 14">
    <name type="scientific">Phytophthora cactorum</name>
    <dbReference type="NCBI Taxonomy" id="29920"/>
    <lineage>
        <taxon>Eukaryota</taxon>
        <taxon>Sar</taxon>
        <taxon>Stramenopiles</taxon>
        <taxon>Oomycota</taxon>
        <taxon>Peronosporomycetes</taxon>
        <taxon>Peronosporales</taxon>
        <taxon>Peronosporaceae</taxon>
        <taxon>Phytophthora</taxon>
    </lineage>
</organism>
<keyword evidence="5" id="KW-0732">Signal</keyword>
<comment type="caution">
    <text evidence="13">The sequence shown here is derived from an EMBL/GenBank/DDBJ whole genome shotgun (WGS) entry which is preliminary data.</text>
</comment>
<evidence type="ECO:0000313" key="12">
    <source>
        <dbReference type="EMBL" id="KAG3218657.1"/>
    </source>
</evidence>
<evidence type="ECO:0000256" key="6">
    <source>
        <dbReference type="ARBA" id="ARBA00023026"/>
    </source>
</evidence>
<evidence type="ECO:0000313" key="10">
    <source>
        <dbReference type="EMBL" id="KAG2933613.1"/>
    </source>
</evidence>
<dbReference type="VEuPathDB" id="FungiDB:PC110_g13607"/>
<dbReference type="Proteomes" id="UP000697107">
    <property type="component" value="Unassembled WGS sequence"/>
</dbReference>
<dbReference type="EMBL" id="RCMI01000367">
    <property type="protein sequence ID" value="KAG2914776.1"/>
    <property type="molecule type" value="Genomic_DNA"/>
</dbReference>
<dbReference type="OrthoDB" id="116396at2759"/>
<evidence type="ECO:0000256" key="4">
    <source>
        <dbReference type="ARBA" id="ARBA00022525"/>
    </source>
</evidence>
<evidence type="ECO:0000313" key="11">
    <source>
        <dbReference type="EMBL" id="KAG2978582.1"/>
    </source>
</evidence>